<evidence type="ECO:0000259" key="6">
    <source>
        <dbReference type="Pfam" id="PF07980"/>
    </source>
</evidence>
<dbReference type="Pfam" id="PF07980">
    <property type="entry name" value="SusD_RagB"/>
    <property type="match status" value="1"/>
</dbReference>
<dbReference type="Proteomes" id="UP000298616">
    <property type="component" value="Chromosome"/>
</dbReference>
<comment type="subcellular location">
    <subcellularLocation>
        <location evidence="1">Cell outer membrane</location>
    </subcellularLocation>
</comment>
<comment type="similarity">
    <text evidence="2">Belongs to the SusD family.</text>
</comment>
<gene>
    <name evidence="7" type="ORF">DCC35_09205</name>
</gene>
<evidence type="ECO:0000256" key="1">
    <source>
        <dbReference type="ARBA" id="ARBA00004442"/>
    </source>
</evidence>
<reference evidence="7 8" key="1">
    <citation type="submission" date="2018-04" db="EMBL/GenBank/DDBJ databases">
        <title>Complete genome uncultured novel isolate.</title>
        <authorList>
            <person name="Merlino G."/>
        </authorList>
    </citation>
    <scope>NUCLEOTIDE SEQUENCE [LARGE SCALE GENOMIC DNA]</scope>
    <source>
        <strain evidence="8">R1DC9</strain>
    </source>
</reference>
<feature type="domain" description="RagB/SusD" evidence="6">
    <location>
        <begin position="320"/>
        <end position="479"/>
    </location>
</feature>
<evidence type="ECO:0000256" key="5">
    <source>
        <dbReference type="ARBA" id="ARBA00023237"/>
    </source>
</evidence>
<keyword evidence="4" id="KW-0472">Membrane</keyword>
<dbReference type="InterPro" id="IPR011990">
    <property type="entry name" value="TPR-like_helical_dom_sf"/>
</dbReference>
<dbReference type="InterPro" id="IPR012944">
    <property type="entry name" value="SusD_RagB_dom"/>
</dbReference>
<keyword evidence="8" id="KW-1185">Reference proteome</keyword>
<protein>
    <submittedName>
        <fullName evidence="7">RagB/SusD family nutrient uptake outer membrane protein</fullName>
    </submittedName>
</protein>
<dbReference type="OrthoDB" id="617686at2"/>
<sequence>MKNLIFIKNISLILFISILVISACDVDEPLENVELSEETDYSQTENMVLFVNGAYGLLYNSQWETYAVLGVRGDDVNAAGDQAPLQEMDRYLYNPTHWMNGNTWINLYDDIIRWKGAIAEIEKYQEFAPNPAIGDQYIAEIKVMIGFEMLQIVRLWEDIIIPQSEFPQDAFDAGITEKEDALLYISNLMDEAIPNLPNVRPNERSDIPGGVTAYTALAVKALANLELKNWQGVTDATSEIINNGGFSLEPDYYNLWKIPGKLNDEILLEYQYSDFNQGSGEREAYLYAFFGPPSWDPAVEGISPGWGFWEPSIKYVKFMLDRGEELRLETNVLFTPDGIDAIQSDPDYQNLPEWISNVTRDGDVINNSARLDFLSGKHYLPSTQMIPGRTSYGSNKNFIAIRYAEILLIHAEAITMGATSSALTADEAVNLVRDRAGLLPISGVTLEDVIDEKFAEFGMEWGIRYYDLIRHDMFDELNYGGRTFQNPGDIYLPYPQAQVDLIPFLSND</sequence>
<dbReference type="GO" id="GO:0009279">
    <property type="term" value="C:cell outer membrane"/>
    <property type="evidence" value="ECO:0007669"/>
    <property type="project" value="UniProtKB-SubCell"/>
</dbReference>
<evidence type="ECO:0000313" key="8">
    <source>
        <dbReference type="Proteomes" id="UP000298616"/>
    </source>
</evidence>
<dbReference type="KEGG" id="fpf:DCC35_09205"/>
<evidence type="ECO:0000256" key="2">
    <source>
        <dbReference type="ARBA" id="ARBA00006275"/>
    </source>
</evidence>
<dbReference type="PROSITE" id="PS51257">
    <property type="entry name" value="PROKAR_LIPOPROTEIN"/>
    <property type="match status" value="1"/>
</dbReference>
<keyword evidence="3" id="KW-0732">Signal</keyword>
<dbReference type="Gene3D" id="1.25.40.390">
    <property type="match status" value="1"/>
</dbReference>
<proteinExistence type="inferred from homology"/>
<dbReference type="EMBL" id="CP028923">
    <property type="protein sequence ID" value="QCK17043.1"/>
    <property type="molecule type" value="Genomic_DNA"/>
</dbReference>
<name>A0A4D7JQN1_9BACT</name>
<evidence type="ECO:0000256" key="4">
    <source>
        <dbReference type="ARBA" id="ARBA00023136"/>
    </source>
</evidence>
<evidence type="ECO:0000313" key="7">
    <source>
        <dbReference type="EMBL" id="QCK17043.1"/>
    </source>
</evidence>
<organism evidence="7 8">
    <name type="scientific">Mangrovivirga cuniculi</name>
    <dbReference type="NCBI Taxonomy" id="2715131"/>
    <lineage>
        <taxon>Bacteria</taxon>
        <taxon>Pseudomonadati</taxon>
        <taxon>Bacteroidota</taxon>
        <taxon>Cytophagia</taxon>
        <taxon>Cytophagales</taxon>
        <taxon>Mangrovivirgaceae</taxon>
        <taxon>Mangrovivirga</taxon>
    </lineage>
</organism>
<evidence type="ECO:0000256" key="3">
    <source>
        <dbReference type="ARBA" id="ARBA00022729"/>
    </source>
</evidence>
<accession>A0A4D7JQN1</accession>
<dbReference type="SUPFAM" id="SSF48452">
    <property type="entry name" value="TPR-like"/>
    <property type="match status" value="1"/>
</dbReference>
<dbReference type="AlphaFoldDB" id="A0A4D7JQN1"/>
<dbReference type="RefSeq" id="WP_137090493.1">
    <property type="nucleotide sequence ID" value="NZ_CP028923.1"/>
</dbReference>
<keyword evidence="5" id="KW-0998">Cell outer membrane</keyword>